<comment type="caution">
    <text evidence="1">The sequence shown here is derived from an EMBL/GenBank/DDBJ whole genome shotgun (WGS) entry which is preliminary data.</text>
</comment>
<evidence type="ECO:0000313" key="2">
    <source>
        <dbReference type="Proteomes" id="UP000521922"/>
    </source>
</evidence>
<name>A0A7Y9J302_9ACTN</name>
<organism evidence="1 2">
    <name type="scientific">Kineococcus aurantiacus</name>
    <dbReference type="NCBI Taxonomy" id="37633"/>
    <lineage>
        <taxon>Bacteria</taxon>
        <taxon>Bacillati</taxon>
        <taxon>Actinomycetota</taxon>
        <taxon>Actinomycetes</taxon>
        <taxon>Kineosporiales</taxon>
        <taxon>Kineosporiaceae</taxon>
        <taxon>Kineococcus</taxon>
    </lineage>
</organism>
<evidence type="ECO:0000313" key="1">
    <source>
        <dbReference type="EMBL" id="NYD24695.1"/>
    </source>
</evidence>
<keyword evidence="2" id="KW-1185">Reference proteome</keyword>
<proteinExistence type="predicted"/>
<dbReference type="Proteomes" id="UP000521922">
    <property type="component" value="Unassembled WGS sequence"/>
</dbReference>
<dbReference type="EMBL" id="JACCBB010000001">
    <property type="protein sequence ID" value="NYD24695.1"/>
    <property type="molecule type" value="Genomic_DNA"/>
</dbReference>
<dbReference type="AlphaFoldDB" id="A0A7Y9J302"/>
<sequence>MTVLVGSTVVGVQHQRGVTRLAWSYRWPGAGEGAADFNVTVMSARPPRASVEVLVNDRVAVGLG</sequence>
<dbReference type="RefSeq" id="WP_246314178.1">
    <property type="nucleotide sequence ID" value="NZ_BAAAGN010000013.1"/>
</dbReference>
<reference evidence="1 2" key="1">
    <citation type="submission" date="2020-07" db="EMBL/GenBank/DDBJ databases">
        <title>Sequencing the genomes of 1000 actinobacteria strains.</title>
        <authorList>
            <person name="Klenk H.-P."/>
        </authorList>
    </citation>
    <scope>NUCLEOTIDE SEQUENCE [LARGE SCALE GENOMIC DNA]</scope>
    <source>
        <strain evidence="1 2">DSM 7487</strain>
    </source>
</reference>
<accession>A0A7Y9J302</accession>
<gene>
    <name evidence="1" type="ORF">BJ968_004235</name>
</gene>
<protein>
    <submittedName>
        <fullName evidence="1">Uncharacterized protein</fullName>
    </submittedName>
</protein>